<geneLocation type="plasmid" evidence="1">
    <name>unnamed</name>
</geneLocation>
<reference evidence="1" key="1">
    <citation type="submission" date="2013-02" db="EMBL/GenBank/DDBJ databases">
        <title>Comparative genomics of Borrelia species.</title>
        <authorList>
            <person name="Schwan T.G."/>
            <person name="Raffel S.J."/>
            <person name="Porcella S.F."/>
        </authorList>
    </citation>
    <scope>NUCLEOTIDE SEQUENCE</scope>
    <source>
        <strain evidence="1">YOR</strain>
        <plasmid evidence="1">unnamed</plasmid>
    </source>
</reference>
<gene>
    <name evidence="1" type="ORF">BHY_1288</name>
</gene>
<evidence type="ECO:0000313" key="1">
    <source>
        <dbReference type="EMBL" id="AHH04239.1"/>
    </source>
</evidence>
<name>W5SAW4_9SPIR</name>
<dbReference type="EMBL" id="CP004164">
    <property type="protein sequence ID" value="AHH04239.1"/>
    <property type="molecule type" value="Genomic_DNA"/>
</dbReference>
<dbReference type="AlphaFoldDB" id="W5SAW4"/>
<dbReference type="Pfam" id="PF05537">
    <property type="entry name" value="DUF759"/>
    <property type="match status" value="1"/>
</dbReference>
<sequence length="428" mass="48472">MRLFVDHKFTIKFTGVLDHASTRKSLEKDISKLEHLIKPKKSSLKSTKDILKHNLSEKKRELAKQNKYEKLRERVEKFRLSETKKLVKQGHTFEKARREAFKKSTMSAQDLRNLEYKKLKEESKQKNKLIKQARKGLRIPGIPSIAIGSAIGNMSSNLISRMIGYGIDALKEKAVKDKMSIISSKIFEGKEKQNLIGKLKGIKSFESEIEKEEFLNKAGVIKSTLKNMGINNKDTLSKAVELAAKMKGSGILSTDQAISSVAELLSGKGDSLFSLMSQFEGFGNKYLEHAKDRYEANITYDPEIATDMLNQVLRDFTSLDLTKNIGPVEKTENEIKKLNEELKKLSTDVLMPTVKYLSQMVNWLNNFKKDIVDPFTQKIKSIFSFEYLFAGLRSILPNFLGGDEGKSLEAYYRKTGSTSDSDHSITSS</sequence>
<dbReference type="InterPro" id="IPR008478">
    <property type="entry name" value="DUF759_BOR_spp"/>
</dbReference>
<dbReference type="HOGENOM" id="CLU_036579_0_0_12"/>
<keyword evidence="1" id="KW-0614">Plasmid</keyword>
<organism evidence="1">
    <name type="scientific">Borrelia nietonii YOR</name>
    <dbReference type="NCBI Taxonomy" id="1293576"/>
    <lineage>
        <taxon>Bacteria</taxon>
        <taxon>Pseudomonadati</taxon>
        <taxon>Spirochaetota</taxon>
        <taxon>Spirochaetia</taxon>
        <taxon>Spirochaetales</taxon>
        <taxon>Borreliaceae</taxon>
        <taxon>Borrelia</taxon>
        <taxon>Borrelia nietonii</taxon>
    </lineage>
</organism>
<proteinExistence type="predicted"/>
<protein>
    <submittedName>
        <fullName evidence="1">Uncharacterized protein</fullName>
    </submittedName>
</protein>
<accession>W5SAW4</accession>